<name>A0A8A1LZF7_AJEC8</name>
<dbReference type="EMBL" id="CP069107">
    <property type="protein sequence ID" value="QSS57913.1"/>
    <property type="molecule type" value="Genomic_DNA"/>
</dbReference>
<proteinExistence type="predicted"/>
<dbReference type="AlphaFoldDB" id="A0A8A1LZF7"/>
<gene>
    <name evidence="1" type="ORF">I7I53_12248</name>
</gene>
<dbReference type="Proteomes" id="UP000663419">
    <property type="component" value="Chromosome 6"/>
</dbReference>
<accession>A0A8A1LZF7</accession>
<organism evidence="1 2">
    <name type="scientific">Ajellomyces capsulatus (strain H88)</name>
    <name type="common">Darling's disease fungus</name>
    <name type="synonym">Histoplasma capsulatum</name>
    <dbReference type="NCBI Taxonomy" id="544711"/>
    <lineage>
        <taxon>Eukaryota</taxon>
        <taxon>Fungi</taxon>
        <taxon>Dikarya</taxon>
        <taxon>Ascomycota</taxon>
        <taxon>Pezizomycotina</taxon>
        <taxon>Eurotiomycetes</taxon>
        <taxon>Eurotiomycetidae</taxon>
        <taxon>Onygenales</taxon>
        <taxon>Ajellomycetaceae</taxon>
        <taxon>Histoplasma</taxon>
    </lineage>
</organism>
<protein>
    <submittedName>
        <fullName evidence="1">Uncharacterized protein</fullName>
    </submittedName>
</protein>
<sequence>MMIGSFYRTLQRLYIVRHARALKNFRIPASPLSLSFFVIPRLTKPFLPCLRSFGWYNWNGKSVEMRDVKNL</sequence>
<evidence type="ECO:0000313" key="1">
    <source>
        <dbReference type="EMBL" id="QSS57913.1"/>
    </source>
</evidence>
<evidence type="ECO:0000313" key="2">
    <source>
        <dbReference type="Proteomes" id="UP000663419"/>
    </source>
</evidence>
<dbReference type="VEuPathDB" id="FungiDB:I7I53_12248"/>
<reference evidence="1" key="1">
    <citation type="submission" date="2021-01" db="EMBL/GenBank/DDBJ databases">
        <title>Chromosome-level genome assembly of a human fungal pathogen reveals clustering of transcriptionally co-regulated genes.</title>
        <authorList>
            <person name="Voorhies M."/>
            <person name="Cohen S."/>
            <person name="Shea T.P."/>
            <person name="Petrus S."/>
            <person name="Munoz J.F."/>
            <person name="Poplawski S."/>
            <person name="Goldman W.E."/>
            <person name="Michael T."/>
            <person name="Cuomo C.A."/>
            <person name="Sil A."/>
            <person name="Beyhan S."/>
        </authorList>
    </citation>
    <scope>NUCLEOTIDE SEQUENCE</scope>
    <source>
        <strain evidence="1">H88</strain>
    </source>
</reference>